<proteinExistence type="predicted"/>
<reference evidence="1" key="1">
    <citation type="submission" date="2022-06" db="EMBL/GenBank/DDBJ databases">
        <title>A novel DMS-producing enzyme.</title>
        <authorList>
            <person name="Zhang Y."/>
        </authorList>
    </citation>
    <scope>NUCLEOTIDE SEQUENCE</scope>
    <source>
        <strain evidence="1">RT37</strain>
    </source>
</reference>
<dbReference type="Gene3D" id="3.30.2000.20">
    <property type="match status" value="1"/>
</dbReference>
<organism evidence="1">
    <name type="scientific">Halomonas sp. RT37</name>
    <dbReference type="NCBI Taxonomy" id="2950872"/>
    <lineage>
        <taxon>Bacteria</taxon>
        <taxon>Pseudomonadati</taxon>
        <taxon>Pseudomonadota</taxon>
        <taxon>Gammaproteobacteria</taxon>
        <taxon>Oceanospirillales</taxon>
        <taxon>Halomonadaceae</taxon>
        <taxon>Halomonas</taxon>
    </lineage>
</organism>
<protein>
    <submittedName>
        <fullName evidence="1">DUF4128 domain-containing protein</fullName>
    </submittedName>
</protein>
<evidence type="ECO:0000313" key="1">
    <source>
        <dbReference type="EMBL" id="XBO69230.1"/>
    </source>
</evidence>
<dbReference type="Pfam" id="PF13554">
    <property type="entry name" value="Phage_tail_terminator_5"/>
    <property type="match status" value="1"/>
</dbReference>
<dbReference type="AlphaFoldDB" id="A0AAU7KC31"/>
<accession>A0AAU7KC31</accession>
<dbReference type="EMBL" id="CP098827">
    <property type="protein sequence ID" value="XBO69230.1"/>
    <property type="molecule type" value="Genomic_DNA"/>
</dbReference>
<dbReference type="RefSeq" id="WP_348826521.1">
    <property type="nucleotide sequence ID" value="NZ_CP098827.1"/>
</dbReference>
<gene>
    <name evidence="1" type="ORF">NFG58_11335</name>
</gene>
<sequence length="132" mass="14454">MTFDEIRIAIESRMVAWDGVPVAYDGAPNGPSVDAAIANQEPWVRLTIQHGDSFVAGLGSEPCVRRPGLIMCQVFTKDNQGSRQAYQIADSLAAQLQFWRTGHLETLASSMQRAGPSDGWYQLNVSTPFRVG</sequence>
<dbReference type="InterPro" id="IPR025395">
    <property type="entry name" value="Phage_tail_terminator-like"/>
</dbReference>
<name>A0AAU7KC31_9GAMM</name>